<organism evidence="2 3">
    <name type="scientific">Ustilago trichophora</name>
    <dbReference type="NCBI Taxonomy" id="86804"/>
    <lineage>
        <taxon>Eukaryota</taxon>
        <taxon>Fungi</taxon>
        <taxon>Dikarya</taxon>
        <taxon>Basidiomycota</taxon>
        <taxon>Ustilaginomycotina</taxon>
        <taxon>Ustilaginomycetes</taxon>
        <taxon>Ustilaginales</taxon>
        <taxon>Ustilaginaceae</taxon>
        <taxon>Ustilago</taxon>
    </lineage>
</organism>
<gene>
    <name evidence="2" type="ORF">UTRI_10287</name>
</gene>
<evidence type="ECO:0000256" key="1">
    <source>
        <dbReference type="SAM" id="MobiDB-lite"/>
    </source>
</evidence>
<dbReference type="AlphaFoldDB" id="A0A5C3EGR1"/>
<evidence type="ECO:0000313" key="3">
    <source>
        <dbReference type="Proteomes" id="UP000324022"/>
    </source>
</evidence>
<name>A0A5C3EGR1_9BASI</name>
<reference evidence="2 3" key="1">
    <citation type="submission" date="2018-03" db="EMBL/GenBank/DDBJ databases">
        <authorList>
            <person name="Guldener U."/>
        </authorList>
    </citation>
    <scope>NUCLEOTIDE SEQUENCE [LARGE SCALE GENOMIC DNA]</scope>
    <source>
        <strain evidence="2 3">NBRC100155</strain>
    </source>
</reference>
<feature type="compositionally biased region" description="Polar residues" evidence="1">
    <location>
        <begin position="95"/>
        <end position="108"/>
    </location>
</feature>
<keyword evidence="3" id="KW-1185">Reference proteome</keyword>
<sequence>MNLIPKANKAACSSCDAEGTSCAGEEDQTEAPDCADEACGAIKVGGTIETSGAIEAGAEGPGSVDPFNVWRRELAATATSSRDATSDIGNVDNDAASNKATTDNKKSYNPKTSRLMTNFFFSLKDSDGQWVTFHLCEIKAYHVGNLWKLQEFFTHHQEDSSPTPSGGHQWRTINVPELARDKMLDCQALASVSQCTSYIPAHGVSFKVLTTGLANVFFWIH</sequence>
<feature type="compositionally biased region" description="Low complexity" evidence="1">
    <location>
        <begin position="78"/>
        <end position="87"/>
    </location>
</feature>
<evidence type="ECO:0000313" key="2">
    <source>
        <dbReference type="EMBL" id="SPO29874.1"/>
    </source>
</evidence>
<dbReference type="EMBL" id="OOIN01000030">
    <property type="protein sequence ID" value="SPO29874.1"/>
    <property type="molecule type" value="Genomic_DNA"/>
</dbReference>
<feature type="region of interest" description="Disordered" evidence="1">
    <location>
        <begin position="78"/>
        <end position="108"/>
    </location>
</feature>
<accession>A0A5C3EGR1</accession>
<dbReference type="Proteomes" id="UP000324022">
    <property type="component" value="Unassembled WGS sequence"/>
</dbReference>
<proteinExistence type="predicted"/>
<protein>
    <submittedName>
        <fullName evidence="2">Uncharacterized protein</fullName>
    </submittedName>
</protein>